<dbReference type="GO" id="GO:0005524">
    <property type="term" value="F:ATP binding"/>
    <property type="evidence" value="ECO:0007669"/>
    <property type="project" value="UniProtKB-KW"/>
</dbReference>
<keyword evidence="5 12" id="KW-0812">Transmembrane</keyword>
<feature type="transmembrane region" description="Helical" evidence="12">
    <location>
        <begin position="258"/>
        <end position="278"/>
    </location>
</feature>
<evidence type="ECO:0000256" key="2">
    <source>
        <dbReference type="ARBA" id="ARBA00022448"/>
    </source>
</evidence>
<dbReference type="SMART" id="SM00382">
    <property type="entry name" value="AAA"/>
    <property type="match status" value="1"/>
</dbReference>
<dbReference type="InterPro" id="IPR027417">
    <property type="entry name" value="P-loop_NTPase"/>
</dbReference>
<keyword evidence="2" id="KW-0813">Transport</keyword>
<evidence type="ECO:0000256" key="12">
    <source>
        <dbReference type="SAM" id="Phobius"/>
    </source>
</evidence>
<dbReference type="PROSITE" id="PS50893">
    <property type="entry name" value="ABC_TRANSPORTER_2"/>
    <property type="match status" value="1"/>
</dbReference>
<keyword evidence="9 12" id="KW-0472">Membrane</keyword>
<dbReference type="GO" id="GO:0005886">
    <property type="term" value="C:plasma membrane"/>
    <property type="evidence" value="ECO:0007669"/>
    <property type="project" value="UniProtKB-SubCell"/>
</dbReference>
<feature type="transmembrane region" description="Helical" evidence="12">
    <location>
        <begin position="143"/>
        <end position="169"/>
    </location>
</feature>
<dbReference type="Gene3D" id="1.20.1560.10">
    <property type="entry name" value="ABC transporter type 1, transmembrane domain"/>
    <property type="match status" value="1"/>
</dbReference>
<dbReference type="InterPro" id="IPR011527">
    <property type="entry name" value="ABC1_TM_dom"/>
</dbReference>
<dbReference type="AlphaFoldDB" id="A0A5P2CRP2"/>
<dbReference type="Pfam" id="PF00664">
    <property type="entry name" value="ABC_membrane"/>
    <property type="match status" value="1"/>
</dbReference>
<feature type="transmembrane region" description="Helical" evidence="12">
    <location>
        <begin position="72"/>
        <end position="98"/>
    </location>
</feature>
<evidence type="ECO:0000256" key="8">
    <source>
        <dbReference type="ARBA" id="ARBA00022989"/>
    </source>
</evidence>
<sequence length="664" mass="69506">MTDAAPTPRSTSPDKPERLPAKETWRALYRHFRPHRGAVALGAFLTLIGSATGLAQPLAAKSLVDRLGGDDSIAGILILLTALVVLGTAIESVGAYVLERTAESVVLAARRTLIGRLLRLRLGEVERTQPGDLMSRVTSDTTLLRAVTTQSVVSAASGGLTFVATIVLMGLMDPVLLGVTLGVIVLIGGAVSLVMPRIARATQRAQEAVGTISTALERAFGAFRTLKASGAEQRESAAVEAAAQEAWRHGVRSAKWQSVAWSSVGLAVQVSFLAVLGIGGARVASGAISVSTLVAFLLFLFYLIDPVSRLVEAASQYQVGSAAIARIVQAERLETEPTETERTESGAREGARGAAPTPPAVAASVAFDDVTFRYRDDLPYVHHGVTFDVPGPGMTAFVGPSGAGKTTVFGLIERFYEVTGGRVLVDGKDVREWPLAELRATIGYVEQDAPVLAGTLRENLLFAAPHATDSEIREVLVRARLDAVVERLPEGLDTVVGHRGSKLSGGERQRVAIARALLRKPRLLLLDEATSQLDAVNELALRDVVAEVSREVTVLVVAHRLSTVTLADRIVVMDAGRVRAVGTHAELVTADPLYGELAATQFLATSPGPKPPEAPSTTENPSTKASPSPTASPAPPGGAALPDSSPTSPAAPTSPASPTSANSA</sequence>
<evidence type="ECO:0000256" key="1">
    <source>
        <dbReference type="ARBA" id="ARBA00004429"/>
    </source>
</evidence>
<dbReference type="GO" id="GO:0016887">
    <property type="term" value="F:ATP hydrolysis activity"/>
    <property type="evidence" value="ECO:0007669"/>
    <property type="project" value="InterPro"/>
</dbReference>
<evidence type="ECO:0000259" key="13">
    <source>
        <dbReference type="PROSITE" id="PS50893"/>
    </source>
</evidence>
<dbReference type="SUPFAM" id="SSF90123">
    <property type="entry name" value="ABC transporter transmembrane region"/>
    <property type="match status" value="1"/>
</dbReference>
<dbReference type="PROSITE" id="PS00211">
    <property type="entry name" value="ABC_TRANSPORTER_1"/>
    <property type="match status" value="1"/>
</dbReference>
<keyword evidence="8 12" id="KW-1133">Transmembrane helix</keyword>
<evidence type="ECO:0000256" key="11">
    <source>
        <dbReference type="SAM" id="MobiDB-lite"/>
    </source>
</evidence>
<feature type="transmembrane region" description="Helical" evidence="12">
    <location>
        <begin position="284"/>
        <end position="304"/>
    </location>
</feature>
<evidence type="ECO:0000256" key="4">
    <source>
        <dbReference type="ARBA" id="ARBA00022519"/>
    </source>
</evidence>
<dbReference type="RefSeq" id="WP_150187875.1">
    <property type="nucleotide sequence ID" value="NZ_CP029191.1"/>
</dbReference>
<dbReference type="InterPro" id="IPR036640">
    <property type="entry name" value="ABC1_TM_sf"/>
</dbReference>
<dbReference type="EMBL" id="CP029191">
    <property type="protein sequence ID" value="QES45576.1"/>
    <property type="molecule type" value="Genomic_DNA"/>
</dbReference>
<evidence type="ECO:0000256" key="3">
    <source>
        <dbReference type="ARBA" id="ARBA00022475"/>
    </source>
</evidence>
<dbReference type="FunFam" id="3.40.50.300:FF:000221">
    <property type="entry name" value="Multidrug ABC transporter ATP-binding protein"/>
    <property type="match status" value="1"/>
</dbReference>
<feature type="transmembrane region" description="Helical" evidence="12">
    <location>
        <begin position="38"/>
        <end position="60"/>
    </location>
</feature>
<evidence type="ECO:0000256" key="6">
    <source>
        <dbReference type="ARBA" id="ARBA00022741"/>
    </source>
</evidence>
<comment type="similarity">
    <text evidence="10">Belongs to the ABC transporter superfamily. Siderophore-Fe(3+) uptake transporter (SIUT) (TC 3.A.1.21) family.</text>
</comment>
<dbReference type="Gene3D" id="3.40.50.300">
    <property type="entry name" value="P-loop containing nucleotide triphosphate hydrolases"/>
    <property type="match status" value="1"/>
</dbReference>
<feature type="region of interest" description="Disordered" evidence="11">
    <location>
        <begin position="333"/>
        <end position="357"/>
    </location>
</feature>
<feature type="domain" description="ABC transmembrane type-1" evidence="14">
    <location>
        <begin position="40"/>
        <end position="318"/>
    </location>
</feature>
<keyword evidence="4" id="KW-0997">Cell inner membrane</keyword>
<dbReference type="InterPro" id="IPR003593">
    <property type="entry name" value="AAA+_ATPase"/>
</dbReference>
<dbReference type="PANTHER" id="PTHR43394">
    <property type="entry name" value="ATP-DEPENDENT PERMEASE MDL1, MITOCHONDRIAL"/>
    <property type="match status" value="1"/>
</dbReference>
<keyword evidence="7 15" id="KW-0067">ATP-binding</keyword>
<evidence type="ECO:0000256" key="10">
    <source>
        <dbReference type="ARBA" id="ARBA00023455"/>
    </source>
</evidence>
<evidence type="ECO:0000256" key="9">
    <source>
        <dbReference type="ARBA" id="ARBA00023136"/>
    </source>
</evidence>
<dbReference type="InterPro" id="IPR017871">
    <property type="entry name" value="ABC_transporter-like_CS"/>
</dbReference>
<feature type="domain" description="ABC transporter" evidence="13">
    <location>
        <begin position="365"/>
        <end position="600"/>
    </location>
</feature>
<accession>A0A5P2CRP2</accession>
<gene>
    <name evidence="15" type="ORF">DEJ49_35410</name>
</gene>
<dbReference type="PROSITE" id="PS50929">
    <property type="entry name" value="ABC_TM1F"/>
    <property type="match status" value="1"/>
</dbReference>
<reference evidence="15 16" key="1">
    <citation type="submission" date="2018-05" db="EMBL/GenBank/DDBJ databases">
        <title>Streptomyces venezuelae.</title>
        <authorList>
            <person name="Kim W."/>
            <person name="Lee N."/>
            <person name="Cho B.-K."/>
        </authorList>
    </citation>
    <scope>NUCLEOTIDE SEQUENCE [LARGE SCALE GENOMIC DNA]</scope>
    <source>
        <strain evidence="15 16">ATCC 14585</strain>
    </source>
</reference>
<dbReference type="GO" id="GO:0015421">
    <property type="term" value="F:ABC-type oligopeptide transporter activity"/>
    <property type="evidence" value="ECO:0007669"/>
    <property type="project" value="TreeGrafter"/>
</dbReference>
<feature type="compositionally biased region" description="Basic and acidic residues" evidence="11">
    <location>
        <begin position="333"/>
        <end position="351"/>
    </location>
</feature>
<evidence type="ECO:0000313" key="16">
    <source>
        <dbReference type="Proteomes" id="UP000324015"/>
    </source>
</evidence>
<keyword evidence="3" id="KW-1003">Cell membrane</keyword>
<dbReference type="Proteomes" id="UP000324015">
    <property type="component" value="Chromosome"/>
</dbReference>
<dbReference type="CDD" id="cd18551">
    <property type="entry name" value="ABC_6TM_LmrA_like"/>
    <property type="match status" value="1"/>
</dbReference>
<organism evidence="15 16">
    <name type="scientific">Streptomyces venezuelae</name>
    <dbReference type="NCBI Taxonomy" id="54571"/>
    <lineage>
        <taxon>Bacteria</taxon>
        <taxon>Bacillati</taxon>
        <taxon>Actinomycetota</taxon>
        <taxon>Actinomycetes</taxon>
        <taxon>Kitasatosporales</taxon>
        <taxon>Streptomycetaceae</taxon>
        <taxon>Streptomyces</taxon>
    </lineage>
</organism>
<comment type="subcellular location">
    <subcellularLocation>
        <location evidence="1">Cell inner membrane</location>
        <topology evidence="1">Multi-pass membrane protein</topology>
    </subcellularLocation>
</comment>
<dbReference type="InterPro" id="IPR003439">
    <property type="entry name" value="ABC_transporter-like_ATP-bd"/>
</dbReference>
<dbReference type="PANTHER" id="PTHR43394:SF1">
    <property type="entry name" value="ATP-BINDING CASSETTE SUB-FAMILY B MEMBER 10, MITOCHONDRIAL"/>
    <property type="match status" value="1"/>
</dbReference>
<evidence type="ECO:0000256" key="5">
    <source>
        <dbReference type="ARBA" id="ARBA00022692"/>
    </source>
</evidence>
<evidence type="ECO:0000256" key="7">
    <source>
        <dbReference type="ARBA" id="ARBA00022840"/>
    </source>
</evidence>
<name>A0A5P2CRP2_STRVZ</name>
<protein>
    <submittedName>
        <fullName evidence="15">ABC transporter ATP-binding protein</fullName>
    </submittedName>
</protein>
<dbReference type="InterPro" id="IPR039421">
    <property type="entry name" value="Type_1_exporter"/>
</dbReference>
<feature type="region of interest" description="Disordered" evidence="11">
    <location>
        <begin position="1"/>
        <end position="20"/>
    </location>
</feature>
<proteinExistence type="inferred from homology"/>
<feature type="region of interest" description="Disordered" evidence="11">
    <location>
        <begin position="603"/>
        <end position="664"/>
    </location>
</feature>
<feature type="transmembrane region" description="Helical" evidence="12">
    <location>
        <begin position="175"/>
        <end position="195"/>
    </location>
</feature>
<keyword evidence="6" id="KW-0547">Nucleotide-binding</keyword>
<dbReference type="SUPFAM" id="SSF52540">
    <property type="entry name" value="P-loop containing nucleoside triphosphate hydrolases"/>
    <property type="match status" value="1"/>
</dbReference>
<feature type="compositionally biased region" description="Low complexity" evidence="11">
    <location>
        <begin position="637"/>
        <end position="664"/>
    </location>
</feature>
<dbReference type="Pfam" id="PF00005">
    <property type="entry name" value="ABC_tran"/>
    <property type="match status" value="1"/>
</dbReference>
<evidence type="ECO:0000259" key="14">
    <source>
        <dbReference type="PROSITE" id="PS50929"/>
    </source>
</evidence>
<evidence type="ECO:0000313" key="15">
    <source>
        <dbReference type="EMBL" id="QES45576.1"/>
    </source>
</evidence>